<keyword evidence="1" id="KW-0472">Membrane</keyword>
<dbReference type="PANTHER" id="PTHR39430:SF1">
    <property type="entry name" value="PROTEASE"/>
    <property type="match status" value="1"/>
</dbReference>
<dbReference type="PANTHER" id="PTHR39430">
    <property type="entry name" value="MEMBRANE-ASSOCIATED PROTEASE-RELATED"/>
    <property type="match status" value="1"/>
</dbReference>
<dbReference type="RefSeq" id="WP_010402559.1">
    <property type="nucleotide sequence ID" value="NZ_JAWXXV010000001.1"/>
</dbReference>
<dbReference type="GO" id="GO:0016787">
    <property type="term" value="F:hydrolase activity"/>
    <property type="evidence" value="ECO:0007669"/>
    <property type="project" value="UniProtKB-KW"/>
</dbReference>
<feature type="transmembrane region" description="Helical" evidence="1">
    <location>
        <begin position="28"/>
        <end position="51"/>
    </location>
</feature>
<feature type="domain" description="CAAX prenyl protease 2/Lysostaphin resistance protein A-like" evidence="2">
    <location>
        <begin position="150"/>
        <end position="257"/>
    </location>
</feature>
<dbReference type="Pfam" id="PF02517">
    <property type="entry name" value="Rce1-like"/>
    <property type="match status" value="1"/>
</dbReference>
<feature type="transmembrane region" description="Helical" evidence="1">
    <location>
        <begin position="145"/>
        <end position="162"/>
    </location>
</feature>
<feature type="transmembrane region" description="Helical" evidence="1">
    <location>
        <begin position="222"/>
        <end position="240"/>
    </location>
</feature>
<protein>
    <submittedName>
        <fullName evidence="3">CPBP family intramembrane glutamic endopeptidase</fullName>
        <ecNumber evidence="3">3.4.-.-</ecNumber>
    </submittedName>
</protein>
<dbReference type="InterPro" id="IPR003675">
    <property type="entry name" value="Rce1/LyrA-like_dom"/>
</dbReference>
<keyword evidence="1" id="KW-1133">Transmembrane helix</keyword>
<sequence>MTDTATIQPRNRGLRHIFIGSDGLRAGWSLLLFCLILTVLTIGAVVAGTFINGKPPHAPAGSEQGVIPSIKGEALTFVVLLVTSWLMSLIERRPFATYGLRRTRAVPDLLAGMAWGIAMLSLLVGMLTLSGALVFDGFAMSGSTALEYGAAWFFAFCLVGLFEEFLTRGFLQYTLARGVAGIVRAVAPDNKNARTIGFWVAALVFSVGVFAGGHLANKGETAMGLVSVALAGLTFVYVLYRTGSLWWAIGFHATWDWAQSFLYGVRDSGLAMEGHLLASHPAGAALLSGGDTGPEGSILVVPTLLLTVFIIHRTLPRRATAFDA</sequence>
<accession>A0ABU4PMF7</accession>
<keyword evidence="4" id="KW-1185">Reference proteome</keyword>
<proteinExistence type="predicted"/>
<reference evidence="3 4" key="1">
    <citation type="submission" date="2023-11" db="EMBL/GenBank/DDBJ databases">
        <title>MicrobeMod: A computational toolkit for identifying prokaryotic methylation and restriction-modification with nanopore sequencing.</title>
        <authorList>
            <person name="Crits-Christoph A."/>
            <person name="Kang S.C."/>
            <person name="Lee H."/>
            <person name="Ostrov N."/>
        </authorList>
    </citation>
    <scope>NUCLEOTIDE SEQUENCE [LARGE SCALE GENOMIC DNA]</scope>
    <source>
        <strain evidence="3 4">ATCC 14820</strain>
    </source>
</reference>
<organism evidence="3 4">
    <name type="scientific">Sphingomonas echinoides</name>
    <dbReference type="NCBI Taxonomy" id="59803"/>
    <lineage>
        <taxon>Bacteria</taxon>
        <taxon>Pseudomonadati</taxon>
        <taxon>Pseudomonadota</taxon>
        <taxon>Alphaproteobacteria</taxon>
        <taxon>Sphingomonadales</taxon>
        <taxon>Sphingomonadaceae</taxon>
        <taxon>Sphingomonas</taxon>
    </lineage>
</organism>
<name>A0ABU4PMF7_9SPHN</name>
<evidence type="ECO:0000256" key="1">
    <source>
        <dbReference type="SAM" id="Phobius"/>
    </source>
</evidence>
<feature type="transmembrane region" description="Helical" evidence="1">
    <location>
        <begin position="196"/>
        <end position="215"/>
    </location>
</feature>
<comment type="caution">
    <text evidence="3">The sequence shown here is derived from an EMBL/GenBank/DDBJ whole genome shotgun (WGS) entry which is preliminary data.</text>
</comment>
<dbReference type="EC" id="3.4.-.-" evidence="3"/>
<feature type="transmembrane region" description="Helical" evidence="1">
    <location>
        <begin position="110"/>
        <end position="133"/>
    </location>
</feature>
<dbReference type="EMBL" id="JAWXXV010000001">
    <property type="protein sequence ID" value="MDX5985022.1"/>
    <property type="molecule type" value="Genomic_DNA"/>
</dbReference>
<gene>
    <name evidence="3" type="ORF">SIL82_12195</name>
</gene>
<evidence type="ECO:0000259" key="2">
    <source>
        <dbReference type="Pfam" id="PF02517"/>
    </source>
</evidence>
<keyword evidence="1" id="KW-0812">Transmembrane</keyword>
<evidence type="ECO:0000313" key="4">
    <source>
        <dbReference type="Proteomes" id="UP001279660"/>
    </source>
</evidence>
<evidence type="ECO:0000313" key="3">
    <source>
        <dbReference type="EMBL" id="MDX5985022.1"/>
    </source>
</evidence>
<feature type="transmembrane region" description="Helical" evidence="1">
    <location>
        <begin position="72"/>
        <end position="90"/>
    </location>
</feature>
<keyword evidence="3" id="KW-0378">Hydrolase</keyword>
<dbReference type="Proteomes" id="UP001279660">
    <property type="component" value="Unassembled WGS sequence"/>
</dbReference>